<dbReference type="Pfam" id="PF00578">
    <property type="entry name" value="AhpC-TSA"/>
    <property type="match status" value="1"/>
</dbReference>
<keyword evidence="3" id="KW-1185">Reference proteome</keyword>
<dbReference type="InterPro" id="IPR036249">
    <property type="entry name" value="Thioredoxin-like_sf"/>
</dbReference>
<feature type="domain" description="Alkyl hydroperoxide reductase subunit C/ Thiol specific antioxidant" evidence="1">
    <location>
        <begin position="31"/>
        <end position="131"/>
    </location>
</feature>
<dbReference type="InterPro" id="IPR000866">
    <property type="entry name" value="AhpC/TSA"/>
</dbReference>
<dbReference type="EMBL" id="CP066776">
    <property type="protein sequence ID" value="QQL45644.1"/>
    <property type="molecule type" value="Genomic_DNA"/>
</dbReference>
<dbReference type="KEGG" id="soa:G3M56_003375"/>
<reference evidence="2 3" key="1">
    <citation type="submission" date="2020-12" db="EMBL/GenBank/DDBJ databases">
        <title>Sulforoseuscoccus oceanibium gen. nov., sp. nov., a representative of the phylum Verrucomicrobia with special cytoplasmic membrane, and proposal of Sulforoseuscoccusaceae fam. nov.</title>
        <authorList>
            <person name="Xi F."/>
        </authorList>
    </citation>
    <scope>NUCLEOTIDE SEQUENCE [LARGE SCALE GENOMIC DNA]</scope>
    <source>
        <strain evidence="2 3">T37</strain>
    </source>
</reference>
<accession>A0A6B3L3J0</accession>
<protein>
    <submittedName>
        <fullName evidence="2">TlpA family protein disulfide reductase</fullName>
    </submittedName>
</protein>
<evidence type="ECO:0000313" key="3">
    <source>
        <dbReference type="Proteomes" id="UP000475117"/>
    </source>
</evidence>
<dbReference type="RefSeq" id="WP_164363312.1">
    <property type="nucleotide sequence ID" value="NZ_CP066776.1"/>
</dbReference>
<evidence type="ECO:0000259" key="1">
    <source>
        <dbReference type="Pfam" id="PF00578"/>
    </source>
</evidence>
<proteinExistence type="predicted"/>
<dbReference type="Gene3D" id="3.40.30.10">
    <property type="entry name" value="Glutaredoxin"/>
    <property type="match status" value="1"/>
</dbReference>
<name>A0A6B3L3J0_9BACT</name>
<gene>
    <name evidence="2" type="ORF">G3M56_003375</name>
</gene>
<dbReference type="GO" id="GO:0016209">
    <property type="term" value="F:antioxidant activity"/>
    <property type="evidence" value="ECO:0007669"/>
    <property type="project" value="InterPro"/>
</dbReference>
<organism evidence="2 3">
    <name type="scientific">Sulfuriroseicoccus oceanibius</name>
    <dbReference type="NCBI Taxonomy" id="2707525"/>
    <lineage>
        <taxon>Bacteria</taxon>
        <taxon>Pseudomonadati</taxon>
        <taxon>Verrucomicrobiota</taxon>
        <taxon>Verrucomicrobiia</taxon>
        <taxon>Verrucomicrobiales</taxon>
        <taxon>Verrucomicrobiaceae</taxon>
        <taxon>Sulfuriroseicoccus</taxon>
    </lineage>
</organism>
<dbReference type="AlphaFoldDB" id="A0A6B3L3J0"/>
<dbReference type="Proteomes" id="UP000475117">
    <property type="component" value="Chromosome"/>
</dbReference>
<dbReference type="PROSITE" id="PS51257">
    <property type="entry name" value="PROKAR_LIPOPROTEIN"/>
    <property type="match status" value="1"/>
</dbReference>
<dbReference type="GO" id="GO:0016491">
    <property type="term" value="F:oxidoreductase activity"/>
    <property type="evidence" value="ECO:0007669"/>
    <property type="project" value="InterPro"/>
</dbReference>
<dbReference type="CDD" id="cd02966">
    <property type="entry name" value="TlpA_like_family"/>
    <property type="match status" value="1"/>
</dbReference>
<sequence length="159" mass="17800">MKEKICTLVVLLCAFWLVGCANTGGGGTPEGGDVVGPDYRNSRAEVVVLSFFDMYCPVCQRSADEVNELYGMARKQGGRIAFYAIGKNNTPMEADTYRKRFNVPFPVVADRQLTVASRFGSFKAPMVIALRRQGGDWKEFYRANPHETKVDEMYARIQP</sequence>
<dbReference type="SUPFAM" id="SSF52833">
    <property type="entry name" value="Thioredoxin-like"/>
    <property type="match status" value="1"/>
</dbReference>
<evidence type="ECO:0000313" key="2">
    <source>
        <dbReference type="EMBL" id="QQL45644.1"/>
    </source>
</evidence>